<organism evidence="1 2">
    <name type="scientific">Racocetra persica</name>
    <dbReference type="NCBI Taxonomy" id="160502"/>
    <lineage>
        <taxon>Eukaryota</taxon>
        <taxon>Fungi</taxon>
        <taxon>Fungi incertae sedis</taxon>
        <taxon>Mucoromycota</taxon>
        <taxon>Glomeromycotina</taxon>
        <taxon>Glomeromycetes</taxon>
        <taxon>Diversisporales</taxon>
        <taxon>Gigasporaceae</taxon>
        <taxon>Racocetra</taxon>
    </lineage>
</organism>
<keyword evidence="2" id="KW-1185">Reference proteome</keyword>
<dbReference type="EMBL" id="CAJVQC010115383">
    <property type="protein sequence ID" value="CAG8836659.1"/>
    <property type="molecule type" value="Genomic_DNA"/>
</dbReference>
<accession>A0ACA9SDV2</accession>
<dbReference type="Proteomes" id="UP000789920">
    <property type="component" value="Unassembled WGS sequence"/>
</dbReference>
<feature type="non-terminal residue" evidence="1">
    <location>
        <position position="1"/>
    </location>
</feature>
<sequence>ELVALKKLTHFEIGWIFSALSLSTLLENWDAPIIQFSYFCDEDIELHNSVLKRYAEIQKDKRNIKNHEVTTSSYQRNDVRARR</sequence>
<feature type="non-terminal residue" evidence="1">
    <location>
        <position position="83"/>
    </location>
</feature>
<name>A0ACA9SDV2_9GLOM</name>
<evidence type="ECO:0000313" key="1">
    <source>
        <dbReference type="EMBL" id="CAG8836659.1"/>
    </source>
</evidence>
<comment type="caution">
    <text evidence="1">The sequence shown here is derived from an EMBL/GenBank/DDBJ whole genome shotgun (WGS) entry which is preliminary data.</text>
</comment>
<evidence type="ECO:0000313" key="2">
    <source>
        <dbReference type="Proteomes" id="UP000789920"/>
    </source>
</evidence>
<gene>
    <name evidence="1" type="ORF">RPERSI_LOCUS30012</name>
</gene>
<proteinExistence type="predicted"/>
<reference evidence="1" key="1">
    <citation type="submission" date="2021-06" db="EMBL/GenBank/DDBJ databases">
        <authorList>
            <person name="Kallberg Y."/>
            <person name="Tangrot J."/>
            <person name="Rosling A."/>
        </authorList>
    </citation>
    <scope>NUCLEOTIDE SEQUENCE</scope>
    <source>
        <strain evidence="1">MA461A</strain>
    </source>
</reference>
<protein>
    <submittedName>
        <fullName evidence="1">29369_t:CDS:1</fullName>
    </submittedName>
</protein>